<comment type="subcellular location">
    <subcellularLocation>
        <location evidence="1">Cytoplasm</location>
    </subcellularLocation>
    <subcellularLocation>
        <location evidence="2">Nucleus</location>
        <location evidence="2">Nucleolus</location>
    </subcellularLocation>
</comment>
<sequence>MSTVPTLVIPGDTLPIADGEVTLRLGPGLTQTGNTVQAVQAGRVQHNPHGNRWWVNSSKKRYVPSTGEPVIGTVVGRSADYYRVDIGSAHSALLPVLAFEGATKRNRPNLNVGAVVYGRLTLAHTYMEPEIECYNSTTGKADGYGELQGGFVIQVSLHLCQRLMNPSTKVLDVLGSHIPLDVAVGLNGRIWIHTDSTKNTIAAANAIRHSEFLDASECHAMVKRIISTTHTSEPMETD</sequence>
<dbReference type="InterPro" id="IPR036612">
    <property type="entry name" value="KH_dom_type_1_sf"/>
</dbReference>
<dbReference type="InterPro" id="IPR041054">
    <property type="entry name" value="Rrp40_N_euk"/>
</dbReference>
<dbReference type="GO" id="GO:0071051">
    <property type="term" value="P:poly(A)-dependent snoRNA 3'-end processing"/>
    <property type="evidence" value="ECO:0007669"/>
    <property type="project" value="TreeGrafter"/>
</dbReference>
<dbReference type="OrthoDB" id="340500at2759"/>
<feature type="domain" description="K Homology" evidence="10">
    <location>
        <begin position="150"/>
        <end position="197"/>
    </location>
</feature>
<dbReference type="Proteomes" id="UP001150925">
    <property type="component" value="Unassembled WGS sequence"/>
</dbReference>
<dbReference type="GO" id="GO:0010468">
    <property type="term" value="P:regulation of gene expression"/>
    <property type="evidence" value="ECO:0007669"/>
    <property type="project" value="UniProtKB-ARBA"/>
</dbReference>
<dbReference type="Gene3D" id="2.40.50.140">
    <property type="entry name" value="Nucleic acid-binding proteins"/>
    <property type="match status" value="1"/>
</dbReference>
<keyword evidence="5" id="KW-0698">rRNA processing</keyword>
<accession>A0A9W8AUM5</accession>
<dbReference type="GO" id="GO:0071035">
    <property type="term" value="P:nuclear polyadenylation-dependent rRNA catabolic process"/>
    <property type="evidence" value="ECO:0007669"/>
    <property type="project" value="TreeGrafter"/>
</dbReference>
<dbReference type="InterPro" id="IPR004088">
    <property type="entry name" value="KH_dom_type_1"/>
</dbReference>
<evidence type="ECO:0000256" key="1">
    <source>
        <dbReference type="ARBA" id="ARBA00004496"/>
    </source>
</evidence>
<keyword evidence="6" id="KW-0271">Exosome</keyword>
<dbReference type="SUPFAM" id="SSF50249">
    <property type="entry name" value="Nucleic acid-binding proteins"/>
    <property type="match status" value="1"/>
</dbReference>
<comment type="caution">
    <text evidence="12">The sequence shown here is derived from an EMBL/GenBank/DDBJ whole genome shotgun (WGS) entry which is preliminary data.</text>
</comment>
<keyword evidence="7" id="KW-0694">RNA-binding</keyword>
<evidence type="ECO:0000259" key="11">
    <source>
        <dbReference type="Pfam" id="PF18311"/>
    </source>
</evidence>
<dbReference type="Pfam" id="PF21262">
    <property type="entry name" value="RRP40_S1"/>
    <property type="match status" value="1"/>
</dbReference>
<dbReference type="GO" id="GO:0034475">
    <property type="term" value="P:U4 snRNA 3'-end processing"/>
    <property type="evidence" value="ECO:0007669"/>
    <property type="project" value="TreeGrafter"/>
</dbReference>
<dbReference type="GO" id="GO:0005730">
    <property type="term" value="C:nucleolus"/>
    <property type="evidence" value="ECO:0007669"/>
    <property type="project" value="UniProtKB-SubCell"/>
</dbReference>
<evidence type="ECO:0000256" key="4">
    <source>
        <dbReference type="ARBA" id="ARBA00022490"/>
    </source>
</evidence>
<dbReference type="InterPro" id="IPR049469">
    <property type="entry name" value="RRP40_KH-I"/>
</dbReference>
<dbReference type="CDD" id="cd22526">
    <property type="entry name" value="KH-I_Rrp40"/>
    <property type="match status" value="1"/>
</dbReference>
<feature type="domain" description="Exosome complex exonuclease Rrp40 N-terminal" evidence="11">
    <location>
        <begin position="23"/>
        <end position="61"/>
    </location>
</feature>
<dbReference type="SUPFAM" id="SSF110324">
    <property type="entry name" value="Ribosomal L27 protein-like"/>
    <property type="match status" value="1"/>
</dbReference>
<dbReference type="GO" id="GO:0071038">
    <property type="term" value="P:TRAMP-dependent tRNA surveillance pathway"/>
    <property type="evidence" value="ECO:0007669"/>
    <property type="project" value="TreeGrafter"/>
</dbReference>
<keyword evidence="4" id="KW-0963">Cytoplasm</keyword>
<evidence type="ECO:0000256" key="2">
    <source>
        <dbReference type="ARBA" id="ARBA00004604"/>
    </source>
</evidence>
<dbReference type="CDD" id="cd05790">
    <property type="entry name" value="S1_Rrp40"/>
    <property type="match status" value="1"/>
</dbReference>
<keyword evidence="8" id="KW-0539">Nucleus</keyword>
<dbReference type="InterPro" id="IPR012340">
    <property type="entry name" value="NA-bd_OB-fold"/>
</dbReference>
<evidence type="ECO:0000256" key="6">
    <source>
        <dbReference type="ARBA" id="ARBA00022835"/>
    </source>
</evidence>
<keyword evidence="13" id="KW-1185">Reference proteome</keyword>
<name>A0A9W8AUM5_9FUNG</name>
<dbReference type="Gene3D" id="3.30.1370.10">
    <property type="entry name" value="K Homology domain, type 1"/>
    <property type="match status" value="1"/>
</dbReference>
<comment type="similarity">
    <text evidence="3">Belongs to the RRP40 family.</text>
</comment>
<evidence type="ECO:0000256" key="8">
    <source>
        <dbReference type="ARBA" id="ARBA00023242"/>
    </source>
</evidence>
<evidence type="ECO:0000256" key="7">
    <source>
        <dbReference type="ARBA" id="ARBA00022884"/>
    </source>
</evidence>
<proteinExistence type="inferred from homology"/>
<dbReference type="Pfam" id="PF18311">
    <property type="entry name" value="Rrp40_N"/>
    <property type="match status" value="1"/>
</dbReference>
<dbReference type="InterPro" id="IPR026699">
    <property type="entry name" value="Exosome_RNA_bind1/RRP40/RRP4"/>
</dbReference>
<dbReference type="FunFam" id="3.30.1370.10:FF:000038">
    <property type="entry name" value="exosome complex component RRP40"/>
    <property type="match status" value="1"/>
</dbReference>
<evidence type="ECO:0000313" key="12">
    <source>
        <dbReference type="EMBL" id="KAJ1967079.1"/>
    </source>
</evidence>
<dbReference type="EMBL" id="JANBPY010000399">
    <property type="protein sequence ID" value="KAJ1967079.1"/>
    <property type="molecule type" value="Genomic_DNA"/>
</dbReference>
<dbReference type="GO" id="GO:0000467">
    <property type="term" value="P:exonucleolytic trimming to generate mature 3'-end of 5.8S rRNA from tricistronic rRNA transcript (SSU-rRNA, 5.8S rRNA, LSU-rRNA)"/>
    <property type="evidence" value="ECO:0007669"/>
    <property type="project" value="TreeGrafter"/>
</dbReference>
<dbReference type="Gene3D" id="2.40.50.100">
    <property type="match status" value="1"/>
</dbReference>
<dbReference type="GO" id="GO:0000176">
    <property type="term" value="C:nuclear exosome (RNase complex)"/>
    <property type="evidence" value="ECO:0007669"/>
    <property type="project" value="TreeGrafter"/>
</dbReference>
<dbReference type="FunFam" id="2.40.50.140:FF:000112">
    <property type="entry name" value="Exosome complex component RRP40"/>
    <property type="match status" value="1"/>
</dbReference>
<evidence type="ECO:0000313" key="13">
    <source>
        <dbReference type="Proteomes" id="UP001150925"/>
    </source>
</evidence>
<protein>
    <recommendedName>
        <fullName evidence="9">Ribosomal RNA-processing protein 40</fullName>
    </recommendedName>
</protein>
<dbReference type="GO" id="GO:0071034">
    <property type="term" value="P:CUT catabolic process"/>
    <property type="evidence" value="ECO:0007669"/>
    <property type="project" value="TreeGrafter"/>
</dbReference>
<gene>
    <name evidence="12" type="primary">RRP40</name>
    <name evidence="12" type="ORF">IWQ62_002076</name>
</gene>
<dbReference type="PANTHER" id="PTHR21321">
    <property type="entry name" value="PNAS-3 RELATED"/>
    <property type="match status" value="1"/>
</dbReference>
<reference evidence="12" key="1">
    <citation type="submission" date="2022-07" db="EMBL/GenBank/DDBJ databases">
        <title>Phylogenomic reconstructions and comparative analyses of Kickxellomycotina fungi.</title>
        <authorList>
            <person name="Reynolds N.K."/>
            <person name="Stajich J.E."/>
            <person name="Barry K."/>
            <person name="Grigoriev I.V."/>
            <person name="Crous P."/>
            <person name="Smith M.E."/>
        </authorList>
    </citation>
    <scope>NUCLEOTIDE SEQUENCE</scope>
    <source>
        <strain evidence="12">RSA 1196</strain>
    </source>
</reference>
<dbReference type="AlphaFoldDB" id="A0A9W8AUM5"/>
<dbReference type="SUPFAM" id="SSF54791">
    <property type="entry name" value="Eukaryotic type KH-domain (KH-domain type I)"/>
    <property type="match status" value="1"/>
</dbReference>
<evidence type="ECO:0000256" key="5">
    <source>
        <dbReference type="ARBA" id="ARBA00022552"/>
    </source>
</evidence>
<dbReference type="GO" id="GO:0003723">
    <property type="term" value="F:RNA binding"/>
    <property type="evidence" value="ECO:0007669"/>
    <property type="project" value="UniProtKB-KW"/>
</dbReference>
<evidence type="ECO:0000256" key="9">
    <source>
        <dbReference type="ARBA" id="ARBA00030615"/>
    </source>
</evidence>
<evidence type="ECO:0000259" key="10">
    <source>
        <dbReference type="Pfam" id="PF15985"/>
    </source>
</evidence>
<organism evidence="12 13">
    <name type="scientific">Dispira parvispora</name>
    <dbReference type="NCBI Taxonomy" id="1520584"/>
    <lineage>
        <taxon>Eukaryota</taxon>
        <taxon>Fungi</taxon>
        <taxon>Fungi incertae sedis</taxon>
        <taxon>Zoopagomycota</taxon>
        <taxon>Kickxellomycotina</taxon>
        <taxon>Dimargaritomycetes</taxon>
        <taxon>Dimargaritales</taxon>
        <taxon>Dimargaritaceae</taxon>
        <taxon>Dispira</taxon>
    </lineage>
</organism>
<dbReference type="InterPro" id="IPR037319">
    <property type="entry name" value="Rrp40_S1"/>
</dbReference>
<dbReference type="PANTHER" id="PTHR21321:SF1">
    <property type="entry name" value="EXOSOME COMPLEX COMPONENT RRP40"/>
    <property type="match status" value="1"/>
</dbReference>
<evidence type="ECO:0000256" key="3">
    <source>
        <dbReference type="ARBA" id="ARBA00007841"/>
    </source>
</evidence>
<dbReference type="Pfam" id="PF15985">
    <property type="entry name" value="KH_6"/>
    <property type="match status" value="1"/>
</dbReference>
<dbReference type="GO" id="GO:0000177">
    <property type="term" value="C:cytoplasmic exosome (RNase complex)"/>
    <property type="evidence" value="ECO:0007669"/>
    <property type="project" value="TreeGrafter"/>
</dbReference>